<feature type="region of interest" description="Disordered" evidence="2">
    <location>
        <begin position="808"/>
        <end position="874"/>
    </location>
</feature>
<sequence>MGVLIMGRRSSRKEAETGPTLTSAEAEHLVDAVQLSGKSSGGKIVINREANGVRENGHMPNGHQVNADRTDGSSTSNSSDEGDGSTAPSIAAKTAKALRSKGSWSLRRPRKSGAEAEEAANAEVPAAERDSRPLHDGRARRKPSMRNLLRGLKLPAAPSPFESSAEQAVSRNNSVRENKRKSGKAGKQAQGEQAKLDDAANSQSFTVEGSLSSATTSRAHSFEMGEGALGQEAGTAGKAGAAGERKGHSRSRSWVAAVTAPFARSASGVLKPSEEGESGKGEKPTHTPRGSIDGLPGQSGQLPTPPPTPEQPKQLGSAISCLNIFPGSKGSASDGEFETIEASKASSLRYPAPLPPLKNIGNTCFMNANLQMLLHAPPVQATLCSMPVPPPESEGPPTPRAEEAQRSGANPSLLPGSTAGGEATEPHAGNEEAAADVPALVGGAQKMPGSAFQVVSSSEVSDGVAEQQAQQEPALTAAAAAGVPACSTSPGSDAPAGEKPALAPIAEHARLIQGLPAAEPPLAADAEVTQSAEISSLPAISSVKTCTACAEDAAPEDADSDSTRSHTPVSIVGADTPDIAHPPSAVEALQRGHQPWTAAQAPAALLQGASAGPADGGSSVDPNNEASAAAGPACKAEPSASEGAAAAGTEPEAACETGCTDAEHCCAAGAGEALGKEGASNEDSLAPPPVQPLPKLKPGELFRAFRRFAHETLSAPPDEAVNPEALVKTFFRTEIGTPFSNGGQHDTEESLREFMRALEADMAACHSREDECLVGDDCLCKVARTAKPLSTLATAPVPSTAPAVPIQAMSRQPSAPAPKVQKPKDAKKAEEADKKAKEAAKKKEDTKKGEEAEKKARDAEEARHREADKGRKRWAQDTAAKLPFEMLFTGQEQSSSTCPKCGSMSTMYDVSTMLTLSLTKKYEGWWAAMLARKAPLTLQDCLQGYTQEETLPADDFVMCDECKEKTKDRKALKLHRAPEVLLIMLKRTMYPSTEKDDRHITFPLEGLDLAPYLSEAGSLEGTGPCTYDLAGVCAHDGKSVNCGHYRAVCRRPASRPEEQDAWYMYDDDKPAQLLKPEQVSSQIAYVLCYCRSTRGAQDGPSA</sequence>
<dbReference type="InterPro" id="IPR018200">
    <property type="entry name" value="USP_CS"/>
</dbReference>
<feature type="compositionally biased region" description="Polar residues" evidence="2">
    <location>
        <begin position="200"/>
        <end position="219"/>
    </location>
</feature>
<dbReference type="EMBL" id="CAUYUE010000010">
    <property type="protein sequence ID" value="CAK0784508.1"/>
    <property type="molecule type" value="Genomic_DNA"/>
</dbReference>
<evidence type="ECO:0000256" key="1">
    <source>
        <dbReference type="ARBA" id="ARBA00009085"/>
    </source>
</evidence>
<feature type="compositionally biased region" description="Low complexity" evidence="2">
    <location>
        <begin position="608"/>
        <end position="619"/>
    </location>
</feature>
<feature type="compositionally biased region" description="Low complexity" evidence="2">
    <location>
        <begin position="232"/>
        <end position="242"/>
    </location>
</feature>
<dbReference type="GO" id="GO:0016579">
    <property type="term" value="P:protein deubiquitination"/>
    <property type="evidence" value="ECO:0007669"/>
    <property type="project" value="InterPro"/>
</dbReference>
<feature type="compositionally biased region" description="Basic and acidic residues" evidence="2">
    <location>
        <begin position="822"/>
        <end position="869"/>
    </location>
</feature>
<dbReference type="AlphaFoldDB" id="A0AAV1IBB3"/>
<dbReference type="PROSITE" id="PS00973">
    <property type="entry name" value="USP_2"/>
    <property type="match status" value="1"/>
</dbReference>
<dbReference type="InterPro" id="IPR028889">
    <property type="entry name" value="USP"/>
</dbReference>
<name>A0AAV1IBB3_9CHLO</name>
<feature type="compositionally biased region" description="Pro residues" evidence="2">
    <location>
        <begin position="387"/>
        <end position="399"/>
    </location>
</feature>
<gene>
    <name evidence="4" type="ORF">CVIRNUC_007712</name>
</gene>
<dbReference type="PANTHER" id="PTHR21646">
    <property type="entry name" value="UBIQUITIN CARBOXYL-TERMINAL HYDROLASE"/>
    <property type="match status" value="1"/>
</dbReference>
<organism evidence="4 5">
    <name type="scientific">Coccomyxa viridis</name>
    <dbReference type="NCBI Taxonomy" id="1274662"/>
    <lineage>
        <taxon>Eukaryota</taxon>
        <taxon>Viridiplantae</taxon>
        <taxon>Chlorophyta</taxon>
        <taxon>core chlorophytes</taxon>
        <taxon>Trebouxiophyceae</taxon>
        <taxon>Trebouxiophyceae incertae sedis</taxon>
        <taxon>Coccomyxaceae</taxon>
        <taxon>Coccomyxa</taxon>
    </lineage>
</organism>
<feature type="compositionally biased region" description="Basic and acidic residues" evidence="2">
    <location>
        <begin position="126"/>
        <end position="137"/>
    </location>
</feature>
<accession>A0AAV1IBB3</accession>
<dbReference type="InterPro" id="IPR001394">
    <property type="entry name" value="Peptidase_C19_UCH"/>
</dbReference>
<evidence type="ECO:0000313" key="4">
    <source>
        <dbReference type="EMBL" id="CAK0784508.1"/>
    </source>
</evidence>
<feature type="region of interest" description="Disordered" evidence="2">
    <location>
        <begin position="676"/>
        <end position="695"/>
    </location>
</feature>
<dbReference type="Proteomes" id="UP001314263">
    <property type="component" value="Unassembled WGS sequence"/>
</dbReference>
<dbReference type="InterPro" id="IPR050185">
    <property type="entry name" value="Ub_carboxyl-term_hydrolase"/>
</dbReference>
<dbReference type="PROSITE" id="PS50235">
    <property type="entry name" value="USP_3"/>
    <property type="match status" value="1"/>
</dbReference>
<feature type="region of interest" description="Disordered" evidence="2">
    <location>
        <begin position="554"/>
        <end position="582"/>
    </location>
</feature>
<reference evidence="4 5" key="1">
    <citation type="submission" date="2023-10" db="EMBL/GenBank/DDBJ databases">
        <authorList>
            <person name="Maclean D."/>
            <person name="Macfadyen A."/>
        </authorList>
    </citation>
    <scope>NUCLEOTIDE SEQUENCE [LARGE SCALE GENOMIC DNA]</scope>
</reference>
<feature type="compositionally biased region" description="Low complexity" evidence="2">
    <location>
        <begin position="636"/>
        <end position="647"/>
    </location>
</feature>
<feature type="domain" description="USP" evidence="3">
    <location>
        <begin position="657"/>
        <end position="1092"/>
    </location>
</feature>
<comment type="similarity">
    <text evidence="1">Belongs to the peptidase C19 family.</text>
</comment>
<comment type="caution">
    <text evidence="4">The sequence shown here is derived from an EMBL/GenBank/DDBJ whole genome shotgun (WGS) entry which is preliminary data.</text>
</comment>
<dbReference type="SUPFAM" id="SSF54001">
    <property type="entry name" value="Cysteine proteinases"/>
    <property type="match status" value="1"/>
</dbReference>
<dbReference type="InterPro" id="IPR038765">
    <property type="entry name" value="Papain-like_cys_pep_sf"/>
</dbReference>
<evidence type="ECO:0000256" key="2">
    <source>
        <dbReference type="SAM" id="MobiDB-lite"/>
    </source>
</evidence>
<feature type="region of interest" description="Disordered" evidence="2">
    <location>
        <begin position="1"/>
        <end position="314"/>
    </location>
</feature>
<dbReference type="Pfam" id="PF00443">
    <property type="entry name" value="UCH"/>
    <property type="match status" value="1"/>
</dbReference>
<dbReference type="Gene3D" id="3.90.70.10">
    <property type="entry name" value="Cysteine proteinases"/>
    <property type="match status" value="2"/>
</dbReference>
<protein>
    <recommendedName>
        <fullName evidence="3">USP domain-containing protein</fullName>
    </recommendedName>
</protein>
<dbReference type="GO" id="GO:0004843">
    <property type="term" value="F:cysteine-type deubiquitinase activity"/>
    <property type="evidence" value="ECO:0007669"/>
    <property type="project" value="InterPro"/>
</dbReference>
<evidence type="ECO:0000313" key="5">
    <source>
        <dbReference type="Proteomes" id="UP001314263"/>
    </source>
</evidence>
<feature type="region of interest" description="Disordered" evidence="2">
    <location>
        <begin position="386"/>
        <end position="429"/>
    </location>
</feature>
<keyword evidence="5" id="KW-1185">Reference proteome</keyword>
<proteinExistence type="inferred from homology"/>
<feature type="compositionally biased region" description="Basic and acidic residues" evidence="2">
    <location>
        <begin position="272"/>
        <end position="285"/>
    </location>
</feature>
<feature type="compositionally biased region" description="Polar residues" evidence="2">
    <location>
        <begin position="161"/>
        <end position="175"/>
    </location>
</feature>
<feature type="region of interest" description="Disordered" evidence="2">
    <location>
        <begin position="608"/>
        <end position="647"/>
    </location>
</feature>
<evidence type="ECO:0000259" key="3">
    <source>
        <dbReference type="PROSITE" id="PS50235"/>
    </source>
</evidence>